<dbReference type="GO" id="GO:0005576">
    <property type="term" value="C:extracellular region"/>
    <property type="evidence" value="ECO:0007669"/>
    <property type="project" value="InterPro"/>
</dbReference>
<keyword evidence="3" id="KW-1185">Reference proteome</keyword>
<organism evidence="2 3">
    <name type="scientific">Patellaria atrata CBS 101060</name>
    <dbReference type="NCBI Taxonomy" id="1346257"/>
    <lineage>
        <taxon>Eukaryota</taxon>
        <taxon>Fungi</taxon>
        <taxon>Dikarya</taxon>
        <taxon>Ascomycota</taxon>
        <taxon>Pezizomycotina</taxon>
        <taxon>Dothideomycetes</taxon>
        <taxon>Dothideomycetes incertae sedis</taxon>
        <taxon>Patellariales</taxon>
        <taxon>Patellariaceae</taxon>
        <taxon>Patellaria</taxon>
    </lineage>
</organism>
<gene>
    <name evidence="2" type="ORF">M501DRAFT_986657</name>
</gene>
<sequence>MRCSITAIALAALAIGQAAAGPFRHAQLHRRKITMPENIQYAEKRSLLSAVDEANLIGKLQLKQLGVNAVSKCAHSWIGKDGPYVNEVVNESGEDLTVVVWGPMGSWVNAVQPQITISLANGTSTHISFASGAIGALSAVYPDTTNVMGQLYNTWIEFTFAPMGVVDVSREVNMNGHVMSIEGPDCVSDMDTCVFKCSVDPATGVAPETCLEPYELVNCENGSQPGATKGLHFGAETGGCGWLFKESAKFRTVFGA</sequence>
<reference evidence="2" key="1">
    <citation type="journal article" date="2020" name="Stud. Mycol.">
        <title>101 Dothideomycetes genomes: a test case for predicting lifestyles and emergence of pathogens.</title>
        <authorList>
            <person name="Haridas S."/>
            <person name="Albert R."/>
            <person name="Binder M."/>
            <person name="Bloem J."/>
            <person name="Labutti K."/>
            <person name="Salamov A."/>
            <person name="Andreopoulos B."/>
            <person name="Baker S."/>
            <person name="Barry K."/>
            <person name="Bills G."/>
            <person name="Bluhm B."/>
            <person name="Cannon C."/>
            <person name="Castanera R."/>
            <person name="Culley D."/>
            <person name="Daum C."/>
            <person name="Ezra D."/>
            <person name="Gonzalez J."/>
            <person name="Henrissat B."/>
            <person name="Kuo A."/>
            <person name="Liang C."/>
            <person name="Lipzen A."/>
            <person name="Lutzoni F."/>
            <person name="Magnuson J."/>
            <person name="Mondo S."/>
            <person name="Nolan M."/>
            <person name="Ohm R."/>
            <person name="Pangilinan J."/>
            <person name="Park H.-J."/>
            <person name="Ramirez L."/>
            <person name="Alfaro M."/>
            <person name="Sun H."/>
            <person name="Tritt A."/>
            <person name="Yoshinaga Y."/>
            <person name="Zwiers L.-H."/>
            <person name="Turgeon B."/>
            <person name="Goodwin S."/>
            <person name="Spatafora J."/>
            <person name="Crous P."/>
            <person name="Grigoriev I."/>
        </authorList>
    </citation>
    <scope>NUCLEOTIDE SEQUENCE</scope>
    <source>
        <strain evidence="2">CBS 101060</strain>
    </source>
</reference>
<dbReference type="Proteomes" id="UP000799429">
    <property type="component" value="Unassembled WGS sequence"/>
</dbReference>
<evidence type="ECO:0000313" key="2">
    <source>
        <dbReference type="EMBL" id="KAF2837342.1"/>
    </source>
</evidence>
<proteinExistence type="predicted"/>
<feature type="chain" id="PRO_5040432636" evidence="1">
    <location>
        <begin position="21"/>
        <end position="256"/>
    </location>
</feature>
<evidence type="ECO:0000313" key="3">
    <source>
        <dbReference type="Proteomes" id="UP000799429"/>
    </source>
</evidence>
<dbReference type="EMBL" id="MU006100">
    <property type="protein sequence ID" value="KAF2837342.1"/>
    <property type="molecule type" value="Genomic_DNA"/>
</dbReference>
<dbReference type="AlphaFoldDB" id="A0A9P4VQ21"/>
<evidence type="ECO:0000256" key="1">
    <source>
        <dbReference type="SAM" id="SignalP"/>
    </source>
</evidence>
<dbReference type="Pfam" id="PF25312">
    <property type="entry name" value="Allergen_Asp_f_4"/>
    <property type="match status" value="1"/>
</dbReference>
<feature type="signal peptide" evidence="1">
    <location>
        <begin position="1"/>
        <end position="20"/>
    </location>
</feature>
<dbReference type="GO" id="GO:0019863">
    <property type="term" value="F:IgE binding"/>
    <property type="evidence" value="ECO:0007669"/>
    <property type="project" value="InterPro"/>
</dbReference>
<protein>
    <submittedName>
        <fullName evidence="2">Uncharacterized protein</fullName>
    </submittedName>
</protein>
<name>A0A9P4VQ21_9PEZI</name>
<dbReference type="OrthoDB" id="5320938at2759"/>
<accession>A0A9P4VQ21</accession>
<dbReference type="InterPro" id="IPR038903">
    <property type="entry name" value="Allergen_Asp_f_4"/>
</dbReference>
<comment type="caution">
    <text evidence="2">The sequence shown here is derived from an EMBL/GenBank/DDBJ whole genome shotgun (WGS) entry which is preliminary data.</text>
</comment>
<keyword evidence="1" id="KW-0732">Signal</keyword>